<evidence type="ECO:0000313" key="2">
    <source>
        <dbReference type="Proteomes" id="UP001172386"/>
    </source>
</evidence>
<dbReference type="EMBL" id="JAPDRQ010000064">
    <property type="protein sequence ID" value="KAJ9657441.1"/>
    <property type="molecule type" value="Genomic_DNA"/>
</dbReference>
<name>A0ACC3A8Y5_9EURO</name>
<comment type="caution">
    <text evidence="1">The sequence shown here is derived from an EMBL/GenBank/DDBJ whole genome shotgun (WGS) entry which is preliminary data.</text>
</comment>
<accession>A0ACC3A8Y5</accession>
<evidence type="ECO:0000313" key="1">
    <source>
        <dbReference type="EMBL" id="KAJ9657441.1"/>
    </source>
</evidence>
<keyword evidence="2" id="KW-1185">Reference proteome</keyword>
<sequence length="127" mass="13818">MPHPAFIYASLALPTILVSFGLNAIFRPNAHLKSLEFPVHTEPQLKKLSHALMRIWGIRNVTFGSLLIFIWATGDEKLMGKGLLVSILLPVMDGLVSRSLIGGGELQHWVFPPVLGLVAAGLLGWIG</sequence>
<organism evidence="1 2">
    <name type="scientific">Neophaeococcomyces mojaviensis</name>
    <dbReference type="NCBI Taxonomy" id="3383035"/>
    <lineage>
        <taxon>Eukaryota</taxon>
        <taxon>Fungi</taxon>
        <taxon>Dikarya</taxon>
        <taxon>Ascomycota</taxon>
        <taxon>Pezizomycotina</taxon>
        <taxon>Eurotiomycetes</taxon>
        <taxon>Chaetothyriomycetidae</taxon>
        <taxon>Chaetothyriales</taxon>
        <taxon>Chaetothyriales incertae sedis</taxon>
        <taxon>Neophaeococcomyces</taxon>
    </lineage>
</organism>
<protein>
    <submittedName>
        <fullName evidence="1">Uncharacterized protein</fullName>
    </submittedName>
</protein>
<reference evidence="1" key="1">
    <citation type="submission" date="2022-10" db="EMBL/GenBank/DDBJ databases">
        <title>Culturing micro-colonial fungi from biological soil crusts in the Mojave desert and describing Neophaeococcomyces mojavensis, and introducing the new genera and species Taxawa tesnikishii.</title>
        <authorList>
            <person name="Kurbessoian T."/>
            <person name="Stajich J.E."/>
        </authorList>
    </citation>
    <scope>NUCLEOTIDE SEQUENCE</scope>
    <source>
        <strain evidence="1">JES_112</strain>
    </source>
</reference>
<gene>
    <name evidence="1" type="ORF">H2198_004316</name>
</gene>
<dbReference type="Proteomes" id="UP001172386">
    <property type="component" value="Unassembled WGS sequence"/>
</dbReference>
<proteinExistence type="predicted"/>